<keyword evidence="4" id="KW-1185">Reference proteome</keyword>
<dbReference type="Pfam" id="PF01381">
    <property type="entry name" value="HTH_3"/>
    <property type="match status" value="1"/>
</dbReference>
<dbReference type="RefSeq" id="WP_349219934.1">
    <property type="nucleotide sequence ID" value="NZ_JBBMFD010000016.1"/>
</dbReference>
<dbReference type="SMART" id="SM00530">
    <property type="entry name" value="HTH_XRE"/>
    <property type="match status" value="1"/>
</dbReference>
<dbReference type="InterPro" id="IPR010982">
    <property type="entry name" value="Lambda_DNA-bd_dom_sf"/>
</dbReference>
<evidence type="ECO:0000256" key="1">
    <source>
        <dbReference type="ARBA" id="ARBA00023125"/>
    </source>
</evidence>
<keyword evidence="1" id="KW-0238">DNA-binding</keyword>
<reference evidence="3 4" key="1">
    <citation type="submission" date="2024-03" db="EMBL/GenBank/DDBJ databases">
        <title>Human intestinal bacterial collection.</title>
        <authorList>
            <person name="Pauvert C."/>
            <person name="Hitch T.C.A."/>
            <person name="Clavel T."/>
        </authorList>
    </citation>
    <scope>NUCLEOTIDE SEQUENCE [LARGE SCALE GENOMIC DNA]</scope>
    <source>
        <strain evidence="3 4">CLA-JM-H44</strain>
    </source>
</reference>
<dbReference type="PANTHER" id="PTHR46797">
    <property type="entry name" value="HTH-TYPE TRANSCRIPTIONAL REGULATOR"/>
    <property type="match status" value="1"/>
</dbReference>
<protein>
    <submittedName>
        <fullName evidence="3">Helix-turn-helix transcriptional regulator</fullName>
    </submittedName>
</protein>
<evidence type="ECO:0000259" key="2">
    <source>
        <dbReference type="PROSITE" id="PS50943"/>
    </source>
</evidence>
<dbReference type="EMBL" id="JBBMFD010000016">
    <property type="protein sequence ID" value="MEQ2441053.1"/>
    <property type="molecule type" value="Genomic_DNA"/>
</dbReference>
<accession>A0ABV1E163</accession>
<comment type="caution">
    <text evidence="3">The sequence shown here is derived from an EMBL/GenBank/DDBJ whole genome shotgun (WGS) entry which is preliminary data.</text>
</comment>
<evidence type="ECO:0000313" key="3">
    <source>
        <dbReference type="EMBL" id="MEQ2441053.1"/>
    </source>
</evidence>
<dbReference type="SUPFAM" id="SSF47413">
    <property type="entry name" value="lambda repressor-like DNA-binding domains"/>
    <property type="match status" value="1"/>
</dbReference>
<dbReference type="PROSITE" id="PS50943">
    <property type="entry name" value="HTH_CROC1"/>
    <property type="match status" value="1"/>
</dbReference>
<dbReference type="PANTHER" id="PTHR46797:SF2">
    <property type="entry name" value="TRANSCRIPTIONAL REGULATOR"/>
    <property type="match status" value="1"/>
</dbReference>
<feature type="domain" description="HTH cro/C1-type" evidence="2">
    <location>
        <begin position="7"/>
        <end position="61"/>
    </location>
</feature>
<name>A0ABV1E163_9FIRM</name>
<sequence length="100" mass="11177">MDVANRLRTLRLLKGLSVNALADRAGLSQSFVREIEKGNKNPTVESIELLCHALELPVVDFFSDLSMQSLLNDEVVQTVYRLSAEQRTLLMSLVKSMLGE</sequence>
<dbReference type="InterPro" id="IPR001387">
    <property type="entry name" value="Cro/C1-type_HTH"/>
</dbReference>
<dbReference type="Proteomes" id="UP001489509">
    <property type="component" value="Unassembled WGS sequence"/>
</dbReference>
<dbReference type="InterPro" id="IPR050807">
    <property type="entry name" value="TransReg_Diox_bact_type"/>
</dbReference>
<evidence type="ECO:0000313" key="4">
    <source>
        <dbReference type="Proteomes" id="UP001489509"/>
    </source>
</evidence>
<gene>
    <name evidence="3" type="ORF">WMO26_09470</name>
</gene>
<dbReference type="Gene3D" id="1.10.260.40">
    <property type="entry name" value="lambda repressor-like DNA-binding domains"/>
    <property type="match status" value="1"/>
</dbReference>
<organism evidence="3 4">
    <name type="scientific">Solibaculum intestinale</name>
    <dbReference type="NCBI Taxonomy" id="3133165"/>
    <lineage>
        <taxon>Bacteria</taxon>
        <taxon>Bacillati</taxon>
        <taxon>Bacillota</taxon>
        <taxon>Clostridia</taxon>
        <taxon>Eubacteriales</taxon>
        <taxon>Oscillospiraceae</taxon>
        <taxon>Solibaculum</taxon>
    </lineage>
</organism>
<proteinExistence type="predicted"/>
<dbReference type="CDD" id="cd00093">
    <property type="entry name" value="HTH_XRE"/>
    <property type="match status" value="1"/>
</dbReference>